<proteinExistence type="predicted"/>
<protein>
    <submittedName>
        <fullName evidence="1">Uncharacterized protein</fullName>
    </submittedName>
</protein>
<organism evidence="1 2">
    <name type="scientific">Dallia pectoralis</name>
    <name type="common">Alaska blackfish</name>
    <dbReference type="NCBI Taxonomy" id="75939"/>
    <lineage>
        <taxon>Eukaryota</taxon>
        <taxon>Metazoa</taxon>
        <taxon>Chordata</taxon>
        <taxon>Craniata</taxon>
        <taxon>Vertebrata</taxon>
        <taxon>Euteleostomi</taxon>
        <taxon>Actinopterygii</taxon>
        <taxon>Neopterygii</taxon>
        <taxon>Teleostei</taxon>
        <taxon>Protacanthopterygii</taxon>
        <taxon>Esociformes</taxon>
        <taxon>Umbridae</taxon>
        <taxon>Dallia</taxon>
    </lineage>
</organism>
<accession>A0ACC2F1H3</accession>
<name>A0ACC2F1H3_DALPE</name>
<dbReference type="EMBL" id="CM055763">
    <property type="protein sequence ID" value="KAJ7985188.1"/>
    <property type="molecule type" value="Genomic_DNA"/>
</dbReference>
<dbReference type="Proteomes" id="UP001157502">
    <property type="component" value="Chromosome 36"/>
</dbReference>
<keyword evidence="2" id="KW-1185">Reference proteome</keyword>
<sequence length="499" mass="56811">MSSPLSTLGKNRRVPFSVPLNQQRRTVHFERNPFVDYEAALLNDISMSKSQASDNASPSKSNGKQKKSTSTNCTPPSDFELMSSMMQRLTMLESKVKRQALDIDQKQKKITVLEKRLKLLQKSREQSCHTSREDELLRTCESQRGQILEMERFLDDYGMLWVSSEYQLNKDCQQEVRDEASTARGNFQMNFDLVLQNIRELNIVAGEGESYVRATSKGAQLAQQEPIPLRLYSNGILMFNGPFRSYQEASTQHCMQDLMDGYFPSELQQRFPEGVPFKVYNMREEEFKERRPWEEFPGKGQAVFGASQSEQPTDSIGHAFAQIPDKKLTMGQFLNRLPKVVVKAGRVIDIRDSVRGTLQGSSEDSPKISPVTIIETPVLQAIEQRPELPETEIPPSCRDVTTLRVKSEDGERTYIIKMLSSETVCHLRQYLDKHRGADVREYDIVSVFPPRCYSEDSQTLLSYGLTPSSTLLLRARPCPPQCQNEQPSTQPSTHSSMIL</sequence>
<evidence type="ECO:0000313" key="1">
    <source>
        <dbReference type="EMBL" id="KAJ7985188.1"/>
    </source>
</evidence>
<reference evidence="1" key="1">
    <citation type="submission" date="2021-05" db="EMBL/GenBank/DDBJ databases">
        <authorList>
            <person name="Pan Q."/>
            <person name="Jouanno E."/>
            <person name="Zahm M."/>
            <person name="Klopp C."/>
            <person name="Cabau C."/>
            <person name="Louis A."/>
            <person name="Berthelot C."/>
            <person name="Parey E."/>
            <person name="Roest Crollius H."/>
            <person name="Montfort J."/>
            <person name="Robinson-Rechavi M."/>
            <person name="Bouchez O."/>
            <person name="Lampietro C."/>
            <person name="Lopez Roques C."/>
            <person name="Donnadieu C."/>
            <person name="Postlethwait J."/>
            <person name="Bobe J."/>
            <person name="Dillon D."/>
            <person name="Chandos A."/>
            <person name="von Hippel F."/>
            <person name="Guiguen Y."/>
        </authorList>
    </citation>
    <scope>NUCLEOTIDE SEQUENCE</scope>
    <source>
        <strain evidence="1">YG-Jan2019</strain>
    </source>
</reference>
<gene>
    <name evidence="1" type="ORF">DPEC_G00349480</name>
</gene>
<evidence type="ECO:0000313" key="2">
    <source>
        <dbReference type="Proteomes" id="UP001157502"/>
    </source>
</evidence>
<comment type="caution">
    <text evidence="1">The sequence shown here is derived from an EMBL/GenBank/DDBJ whole genome shotgun (WGS) entry which is preliminary data.</text>
</comment>